<dbReference type="CDD" id="cd11333">
    <property type="entry name" value="AmyAc_SI_OligoGlu_DGase"/>
    <property type="match status" value="1"/>
</dbReference>
<sequence>MANQWWQSAVVYQVYPRSFQDSNGDGIGDLPGITQRLDYIKQLGADVIWLNPIYRSPGVDNGYDISDYYDINPEFGTMADFDQLLTTAHAKGLKIMMDIVVNHSSDQNKWFTTSAQSKDNPYSDYYIWRDPVDGHEPNNWGGFFGGSAWKYVASRDQYYLHSFAVEQPDLNWDNSQLRQAVYDMMNFWVNKGVDGFRLDVINLISKPDSFADGQPEAGEPYAAIGGIIANGPHLHEYLQEMNQQVFAGHQLMTVGETPGATVADAKQLASGQGQELNMVFEFEHMGLDGNPDPALGKWNDQPVRLVDLKQSLSKWQMGLQGTAWNSLYWNNHDQPRIVSRFGDERPAYRERSAKMLATLLHFLQGTPYIYEGEELGMTNAHFTKLTDYQDLESLNAYHHFVDDEQVVQPEQMLGYLAHMSRDNARTPMQWDDSQNAGFSTATPWLAVNANYPRINAQLAQRTPGSVLSYYQRLIKLRHHLPVITTGTYHLLSPDDAAVYAYVRHMGSQHLLVICNFTAATQTRHFAELPADAHLLISNYDEDHQDVLRAYEAKVYQF</sequence>
<evidence type="ECO:0000256" key="2">
    <source>
        <dbReference type="ARBA" id="ARBA00022801"/>
    </source>
</evidence>
<name>A0A165PHC6_LACPN</name>
<dbReference type="InterPro" id="IPR045857">
    <property type="entry name" value="O16G_dom_2"/>
</dbReference>
<gene>
    <name evidence="4" type="ORF">Lp19_1072</name>
</gene>
<evidence type="ECO:0000313" key="4">
    <source>
        <dbReference type="EMBL" id="KZU97096.1"/>
    </source>
</evidence>
<dbReference type="AlphaFoldDB" id="A0A165PHC6"/>
<dbReference type="PANTHER" id="PTHR10357:SF184">
    <property type="entry name" value="OLIGO-1,6-GLUCOSIDASE 1"/>
    <property type="match status" value="1"/>
</dbReference>
<dbReference type="SUPFAM" id="SSF51011">
    <property type="entry name" value="Glycosyl hydrolase domain"/>
    <property type="match status" value="1"/>
</dbReference>
<dbReference type="RefSeq" id="WP_021356738.1">
    <property type="nucleotide sequence ID" value="NZ_CP010528.1"/>
</dbReference>
<keyword evidence="2" id="KW-0378">Hydrolase</keyword>
<evidence type="ECO:0000256" key="1">
    <source>
        <dbReference type="ARBA" id="ARBA00008061"/>
    </source>
</evidence>
<dbReference type="Pfam" id="PF00128">
    <property type="entry name" value="Alpha-amylase"/>
    <property type="match status" value="1"/>
</dbReference>
<dbReference type="SMART" id="SM00642">
    <property type="entry name" value="Aamy"/>
    <property type="match status" value="1"/>
</dbReference>
<dbReference type="NCBIfam" id="NF008183">
    <property type="entry name" value="PRK10933.1"/>
    <property type="match status" value="1"/>
</dbReference>
<protein>
    <submittedName>
        <fullName evidence="4">Alpha-glucosidase</fullName>
    </submittedName>
</protein>
<dbReference type="Proteomes" id="UP000076882">
    <property type="component" value="Unassembled WGS sequence"/>
</dbReference>
<accession>A0A165PHC6</accession>
<dbReference type="Gene3D" id="3.90.400.10">
    <property type="entry name" value="Oligo-1,6-glucosidase, Domain 2"/>
    <property type="match status" value="1"/>
</dbReference>
<dbReference type="KEGG" id="lpb:SH83_00825"/>
<dbReference type="Gene3D" id="2.60.40.1180">
    <property type="entry name" value="Golgi alpha-mannosidase II"/>
    <property type="match status" value="1"/>
</dbReference>
<evidence type="ECO:0000256" key="3">
    <source>
        <dbReference type="ARBA" id="ARBA00023295"/>
    </source>
</evidence>
<dbReference type="FunFam" id="3.20.20.80:FF:000064">
    <property type="entry name" value="Oligo-1,6-glucosidase"/>
    <property type="match status" value="1"/>
</dbReference>
<dbReference type="GO" id="GO:0009313">
    <property type="term" value="P:oligosaccharide catabolic process"/>
    <property type="evidence" value="ECO:0007669"/>
    <property type="project" value="TreeGrafter"/>
</dbReference>
<dbReference type="GO" id="GO:0004556">
    <property type="term" value="F:alpha-amylase activity"/>
    <property type="evidence" value="ECO:0007669"/>
    <property type="project" value="TreeGrafter"/>
</dbReference>
<dbReference type="EMBL" id="LUXM01000018">
    <property type="protein sequence ID" value="KZU97096.1"/>
    <property type="molecule type" value="Genomic_DNA"/>
</dbReference>
<proteinExistence type="inferred from homology"/>
<dbReference type="Gene3D" id="3.20.20.80">
    <property type="entry name" value="Glycosidases"/>
    <property type="match status" value="1"/>
</dbReference>
<reference evidence="4 5" key="1">
    <citation type="submission" date="2016-03" db="EMBL/GenBank/DDBJ databases">
        <title>Comparative genomics of 54 Lactobacillus plantarum strains reveals genomic uncoupling from niche constraints.</title>
        <authorList>
            <person name="Martino M.E."/>
        </authorList>
    </citation>
    <scope>NUCLEOTIDE SEQUENCE [LARGE SCALE GENOMIC DNA]</scope>
    <source>
        <strain evidence="4 5">19.1</strain>
    </source>
</reference>
<dbReference type="PANTHER" id="PTHR10357">
    <property type="entry name" value="ALPHA-AMYLASE FAMILY MEMBER"/>
    <property type="match status" value="1"/>
</dbReference>
<dbReference type="InterPro" id="IPR013780">
    <property type="entry name" value="Glyco_hydro_b"/>
</dbReference>
<organism evidence="4 5">
    <name type="scientific">Lactiplantibacillus plantarum</name>
    <name type="common">Lactobacillus plantarum</name>
    <dbReference type="NCBI Taxonomy" id="1590"/>
    <lineage>
        <taxon>Bacteria</taxon>
        <taxon>Bacillati</taxon>
        <taxon>Bacillota</taxon>
        <taxon>Bacilli</taxon>
        <taxon>Lactobacillales</taxon>
        <taxon>Lactobacillaceae</taxon>
        <taxon>Lactiplantibacillus</taxon>
    </lineage>
</organism>
<dbReference type="FunFam" id="2.60.40.1180:FF:000007">
    <property type="entry name" value="Sucrose isomerase"/>
    <property type="match status" value="1"/>
</dbReference>
<keyword evidence="3" id="KW-0326">Glycosidase</keyword>
<evidence type="ECO:0000313" key="5">
    <source>
        <dbReference type="Proteomes" id="UP000076882"/>
    </source>
</evidence>
<dbReference type="PATRIC" id="fig|1590.144.peg.172"/>
<dbReference type="InterPro" id="IPR017853">
    <property type="entry name" value="GH"/>
</dbReference>
<dbReference type="InterPro" id="IPR006047">
    <property type="entry name" value="GH13_cat_dom"/>
</dbReference>
<dbReference type="FunFam" id="3.90.400.10:FF:000002">
    <property type="entry name" value="Sucrose isomerase"/>
    <property type="match status" value="1"/>
</dbReference>
<comment type="similarity">
    <text evidence="1">Belongs to the glycosyl hydrolase 13 family.</text>
</comment>
<dbReference type="SUPFAM" id="SSF51445">
    <property type="entry name" value="(Trans)glycosidases"/>
    <property type="match status" value="1"/>
</dbReference>
<comment type="caution">
    <text evidence="4">The sequence shown here is derived from an EMBL/GenBank/DDBJ whole genome shotgun (WGS) entry which is preliminary data.</text>
</comment>